<gene>
    <name evidence="1" type="ORF">Vadar_006731</name>
</gene>
<proteinExistence type="predicted"/>
<accession>A0ACB7ZIV1</accession>
<evidence type="ECO:0000313" key="1">
    <source>
        <dbReference type="EMBL" id="KAH7865439.1"/>
    </source>
</evidence>
<organism evidence="1 2">
    <name type="scientific">Vaccinium darrowii</name>
    <dbReference type="NCBI Taxonomy" id="229202"/>
    <lineage>
        <taxon>Eukaryota</taxon>
        <taxon>Viridiplantae</taxon>
        <taxon>Streptophyta</taxon>
        <taxon>Embryophyta</taxon>
        <taxon>Tracheophyta</taxon>
        <taxon>Spermatophyta</taxon>
        <taxon>Magnoliopsida</taxon>
        <taxon>eudicotyledons</taxon>
        <taxon>Gunneridae</taxon>
        <taxon>Pentapetalae</taxon>
        <taxon>asterids</taxon>
        <taxon>Ericales</taxon>
        <taxon>Ericaceae</taxon>
        <taxon>Vaccinioideae</taxon>
        <taxon>Vaccinieae</taxon>
        <taxon>Vaccinium</taxon>
    </lineage>
</organism>
<keyword evidence="2" id="KW-1185">Reference proteome</keyword>
<sequence length="175" mass="18868">MTSEISVNCDDQGVDFLEAQVEARLSEIIESPKVEVSTHFVPSTSVGSDGVLLGIQLNYFNCGGIAIGITLCHRIADACTLSMFVKAWAITAHGDTNTVAPSFVTSSLFPPKEQFGKPMSFESSKHWADTRRFCFSSSKITALRAEIGVTVVQPTRADRVANDSNLEMGNSSKST</sequence>
<dbReference type="EMBL" id="CM037159">
    <property type="protein sequence ID" value="KAH7865439.1"/>
    <property type="molecule type" value="Genomic_DNA"/>
</dbReference>
<reference evidence="1 2" key="1">
    <citation type="journal article" date="2021" name="Hortic Res">
        <title>High-quality reference genome and annotation aids understanding of berry development for evergreen blueberry (Vaccinium darrowii).</title>
        <authorList>
            <person name="Yu J."/>
            <person name="Hulse-Kemp A.M."/>
            <person name="Babiker E."/>
            <person name="Staton M."/>
        </authorList>
    </citation>
    <scope>NUCLEOTIDE SEQUENCE [LARGE SCALE GENOMIC DNA]</scope>
    <source>
        <strain evidence="2">cv. NJ 8807/NJ 8810</strain>
        <tissue evidence="1">Young leaf</tissue>
    </source>
</reference>
<comment type="caution">
    <text evidence="1">The sequence shown here is derived from an EMBL/GenBank/DDBJ whole genome shotgun (WGS) entry which is preliminary data.</text>
</comment>
<dbReference type="Proteomes" id="UP000828048">
    <property type="component" value="Chromosome 9"/>
</dbReference>
<evidence type="ECO:0000313" key="2">
    <source>
        <dbReference type="Proteomes" id="UP000828048"/>
    </source>
</evidence>
<protein>
    <submittedName>
        <fullName evidence="1">Uncharacterized protein</fullName>
    </submittedName>
</protein>
<name>A0ACB7ZIV1_9ERIC</name>